<dbReference type="AlphaFoldDB" id="A0A0U1PWD6"/>
<protein>
    <submittedName>
        <fullName evidence="1">Uncharacterized protein</fullName>
    </submittedName>
</protein>
<comment type="caution">
    <text evidence="1">The sequence shown here is derived from an EMBL/GenBank/DDBJ whole genome shotgun (WGS) entry which is preliminary data.</text>
</comment>
<dbReference type="Proteomes" id="UP000050580">
    <property type="component" value="Unassembled WGS sequence"/>
</dbReference>
<sequence>MDIGRAQRQSFVPLIDLRSATSAHASQGIAIECLEASSRAALVDGAAHAAQTQVAHALLGQPDPGFILEVTIAVLRTRGAEKAMFQLKECTQPAAKLFLAPETQPAA</sequence>
<dbReference type="EMBL" id="LBNQ01000041">
    <property type="protein sequence ID" value="KKW66844.1"/>
    <property type="molecule type" value="Genomic_DNA"/>
</dbReference>
<name>A0A0U1PWD6_9BURK</name>
<proteinExistence type="predicted"/>
<evidence type="ECO:0000313" key="1">
    <source>
        <dbReference type="EMBL" id="KKW66844.1"/>
    </source>
</evidence>
<keyword evidence="2" id="KW-1185">Reference proteome</keyword>
<organism evidence="1 2">
    <name type="scientific">Lampropedia cohaerens</name>
    <dbReference type="NCBI Taxonomy" id="1610491"/>
    <lineage>
        <taxon>Bacteria</taxon>
        <taxon>Pseudomonadati</taxon>
        <taxon>Pseudomonadota</taxon>
        <taxon>Betaproteobacteria</taxon>
        <taxon>Burkholderiales</taxon>
        <taxon>Comamonadaceae</taxon>
        <taxon>Lampropedia</taxon>
    </lineage>
</organism>
<gene>
    <name evidence="1" type="ORF">AAV94_14000</name>
</gene>
<reference evidence="1 2" key="1">
    <citation type="submission" date="2015-05" db="EMBL/GenBank/DDBJ databases">
        <title>Draft genome sequence of Lampropedia sp. CT6, isolated from the microbial mat of a hot water spring, located at Manikaran, India.</title>
        <authorList>
            <person name="Tripathi C."/>
            <person name="Rani P."/>
            <person name="Mahato N.K."/>
            <person name="Lal R."/>
        </authorList>
    </citation>
    <scope>NUCLEOTIDE SEQUENCE [LARGE SCALE GENOMIC DNA]</scope>
    <source>
        <strain evidence="1 2">CT6</strain>
    </source>
</reference>
<accession>A0A0U1PWD6</accession>
<evidence type="ECO:0000313" key="2">
    <source>
        <dbReference type="Proteomes" id="UP000050580"/>
    </source>
</evidence>